<feature type="region of interest" description="Disordered" evidence="6">
    <location>
        <begin position="232"/>
        <end position="260"/>
    </location>
</feature>
<dbReference type="InterPro" id="IPR009057">
    <property type="entry name" value="Homeodomain-like_sf"/>
</dbReference>
<proteinExistence type="predicted"/>
<evidence type="ECO:0000256" key="6">
    <source>
        <dbReference type="SAM" id="MobiDB-lite"/>
    </source>
</evidence>
<dbReference type="GO" id="GO:0000976">
    <property type="term" value="F:transcription cis-regulatory region binding"/>
    <property type="evidence" value="ECO:0007669"/>
    <property type="project" value="TreeGrafter"/>
</dbReference>
<dbReference type="PANTHER" id="PTHR30055:SF234">
    <property type="entry name" value="HTH-TYPE TRANSCRIPTIONAL REGULATOR BETI"/>
    <property type="match status" value="1"/>
</dbReference>
<dbReference type="InterPro" id="IPR036271">
    <property type="entry name" value="Tet_transcr_reg_TetR-rel_C_sf"/>
</dbReference>
<gene>
    <name evidence="8" type="ORF">CAL20_14890</name>
</gene>
<dbReference type="EMBL" id="NEVQ01000013">
    <property type="protein sequence ID" value="OZI56687.1"/>
    <property type="molecule type" value="Genomic_DNA"/>
</dbReference>
<feature type="DNA-binding region" description="H-T-H motif" evidence="5">
    <location>
        <begin position="51"/>
        <end position="70"/>
    </location>
</feature>
<dbReference type="SUPFAM" id="SSF46689">
    <property type="entry name" value="Homeodomain-like"/>
    <property type="match status" value="1"/>
</dbReference>
<evidence type="ECO:0000256" key="3">
    <source>
        <dbReference type="ARBA" id="ARBA00023125"/>
    </source>
</evidence>
<organism evidence="8 9">
    <name type="scientific">Bordetella genomosp. 4</name>
    <dbReference type="NCBI Taxonomy" id="463044"/>
    <lineage>
        <taxon>Bacteria</taxon>
        <taxon>Pseudomonadati</taxon>
        <taxon>Pseudomonadota</taxon>
        <taxon>Betaproteobacteria</taxon>
        <taxon>Burkholderiales</taxon>
        <taxon>Alcaligenaceae</taxon>
        <taxon>Bordetella</taxon>
    </lineage>
</organism>
<evidence type="ECO:0000256" key="1">
    <source>
        <dbReference type="ARBA" id="ARBA00022491"/>
    </source>
</evidence>
<reference evidence="8 9" key="1">
    <citation type="submission" date="2017-05" db="EMBL/GenBank/DDBJ databases">
        <title>Complete and WGS of Bordetella genogroups.</title>
        <authorList>
            <person name="Spilker T."/>
            <person name="LiPuma J."/>
        </authorList>
    </citation>
    <scope>NUCLEOTIDE SEQUENCE [LARGE SCALE GENOMIC DNA]</scope>
    <source>
        <strain evidence="8 9">AU9919</strain>
    </source>
</reference>
<keyword evidence="9" id="KW-1185">Reference proteome</keyword>
<dbReference type="InterPro" id="IPR023772">
    <property type="entry name" value="DNA-bd_HTH_TetR-type_CS"/>
</dbReference>
<evidence type="ECO:0000313" key="8">
    <source>
        <dbReference type="EMBL" id="OZI56687.1"/>
    </source>
</evidence>
<feature type="compositionally biased region" description="Basic residues" evidence="6">
    <location>
        <begin position="242"/>
        <end position="253"/>
    </location>
</feature>
<dbReference type="Pfam" id="PF17939">
    <property type="entry name" value="TetR_C_30"/>
    <property type="match status" value="1"/>
</dbReference>
<dbReference type="PROSITE" id="PS01081">
    <property type="entry name" value="HTH_TETR_1"/>
    <property type="match status" value="1"/>
</dbReference>
<dbReference type="PROSITE" id="PS50977">
    <property type="entry name" value="HTH_TETR_2"/>
    <property type="match status" value="1"/>
</dbReference>
<dbReference type="PRINTS" id="PR00455">
    <property type="entry name" value="HTHTETR"/>
</dbReference>
<evidence type="ECO:0000256" key="4">
    <source>
        <dbReference type="ARBA" id="ARBA00023163"/>
    </source>
</evidence>
<sequence length="260" mass="29157">MTTLTQPPSAKANATKPRKGLGRPAGMSNVREQILDTAEIDFADRGYAGTSLREISTATGVTQALITYYFGTKQQLFEQVFLRRALFISSERMRLLAELRQTSKQITLEQVIRTFLEPMLELRKSTGGKAFIRLHARLHTEPPEISYPLRSQAYDESMQAYIQALQAALPNLPAKDIYWRATLMVGAYLYAFSDAHRLEILSKGICNPDDDRETFNQLLNFILGGLQAPTRTARDTPLAKQAPKKRAPAKKASRTNTPKP</sequence>
<keyword evidence="1" id="KW-0678">Repressor</keyword>
<dbReference type="GO" id="GO:0003700">
    <property type="term" value="F:DNA-binding transcription factor activity"/>
    <property type="evidence" value="ECO:0007669"/>
    <property type="project" value="TreeGrafter"/>
</dbReference>
<name>A0A261U5C6_9BORD</name>
<dbReference type="InterPro" id="IPR001647">
    <property type="entry name" value="HTH_TetR"/>
</dbReference>
<dbReference type="RefSeq" id="WP_094821913.1">
    <property type="nucleotide sequence ID" value="NZ_NEVO01000008.1"/>
</dbReference>
<keyword evidence="4" id="KW-0804">Transcription</keyword>
<evidence type="ECO:0000259" key="7">
    <source>
        <dbReference type="PROSITE" id="PS50977"/>
    </source>
</evidence>
<evidence type="ECO:0000313" key="9">
    <source>
        <dbReference type="Proteomes" id="UP000216885"/>
    </source>
</evidence>
<dbReference type="Gene3D" id="1.10.357.10">
    <property type="entry name" value="Tetracycline Repressor, domain 2"/>
    <property type="match status" value="1"/>
</dbReference>
<protein>
    <submittedName>
        <fullName evidence="8">TetR family transcriptional regulator</fullName>
    </submittedName>
</protein>
<comment type="caution">
    <text evidence="8">The sequence shown here is derived from an EMBL/GenBank/DDBJ whole genome shotgun (WGS) entry which is preliminary data.</text>
</comment>
<feature type="region of interest" description="Disordered" evidence="6">
    <location>
        <begin position="1"/>
        <end position="27"/>
    </location>
</feature>
<dbReference type="InterPro" id="IPR041586">
    <property type="entry name" value="PsrA_TetR_C"/>
</dbReference>
<accession>A0A261U5C6</accession>
<dbReference type="PANTHER" id="PTHR30055">
    <property type="entry name" value="HTH-TYPE TRANSCRIPTIONAL REGULATOR RUTR"/>
    <property type="match status" value="1"/>
</dbReference>
<dbReference type="InterPro" id="IPR050109">
    <property type="entry name" value="HTH-type_TetR-like_transc_reg"/>
</dbReference>
<dbReference type="Pfam" id="PF00440">
    <property type="entry name" value="TetR_N"/>
    <property type="match status" value="1"/>
</dbReference>
<dbReference type="AlphaFoldDB" id="A0A261U5C6"/>
<dbReference type="Proteomes" id="UP000216885">
    <property type="component" value="Unassembled WGS sequence"/>
</dbReference>
<dbReference type="SUPFAM" id="SSF48498">
    <property type="entry name" value="Tetracyclin repressor-like, C-terminal domain"/>
    <property type="match status" value="1"/>
</dbReference>
<feature type="domain" description="HTH tetR-type" evidence="7">
    <location>
        <begin position="28"/>
        <end position="88"/>
    </location>
</feature>
<evidence type="ECO:0000256" key="2">
    <source>
        <dbReference type="ARBA" id="ARBA00023015"/>
    </source>
</evidence>
<evidence type="ECO:0000256" key="5">
    <source>
        <dbReference type="PROSITE-ProRule" id="PRU00335"/>
    </source>
</evidence>
<keyword evidence="2" id="KW-0805">Transcription regulation</keyword>
<dbReference type="OrthoDB" id="2356263at2"/>
<keyword evidence="3 5" id="KW-0238">DNA-binding</keyword>